<evidence type="ECO:0000313" key="1">
    <source>
        <dbReference type="EMBL" id="GFO14575.1"/>
    </source>
</evidence>
<organism evidence="1 2">
    <name type="scientific">Plakobranchus ocellatus</name>
    <dbReference type="NCBI Taxonomy" id="259542"/>
    <lineage>
        <taxon>Eukaryota</taxon>
        <taxon>Metazoa</taxon>
        <taxon>Spiralia</taxon>
        <taxon>Lophotrochozoa</taxon>
        <taxon>Mollusca</taxon>
        <taxon>Gastropoda</taxon>
        <taxon>Heterobranchia</taxon>
        <taxon>Euthyneura</taxon>
        <taxon>Panpulmonata</taxon>
        <taxon>Sacoglossa</taxon>
        <taxon>Placobranchoidea</taxon>
        <taxon>Plakobranchidae</taxon>
        <taxon>Plakobranchus</taxon>
    </lineage>
</organism>
<keyword evidence="2" id="KW-1185">Reference proteome</keyword>
<gene>
    <name evidence="1" type="ORF">PoB_004108000</name>
</gene>
<evidence type="ECO:0000313" key="2">
    <source>
        <dbReference type="Proteomes" id="UP000735302"/>
    </source>
</evidence>
<reference evidence="1 2" key="1">
    <citation type="journal article" date="2021" name="Elife">
        <title>Chloroplast acquisition without the gene transfer in kleptoplastic sea slugs, Plakobranchus ocellatus.</title>
        <authorList>
            <person name="Maeda T."/>
            <person name="Takahashi S."/>
            <person name="Yoshida T."/>
            <person name="Shimamura S."/>
            <person name="Takaki Y."/>
            <person name="Nagai Y."/>
            <person name="Toyoda A."/>
            <person name="Suzuki Y."/>
            <person name="Arimoto A."/>
            <person name="Ishii H."/>
            <person name="Satoh N."/>
            <person name="Nishiyama T."/>
            <person name="Hasebe M."/>
            <person name="Maruyama T."/>
            <person name="Minagawa J."/>
            <person name="Obokata J."/>
            <person name="Shigenobu S."/>
        </authorList>
    </citation>
    <scope>NUCLEOTIDE SEQUENCE [LARGE SCALE GENOMIC DNA]</scope>
</reference>
<sequence>MGPTLYSSTGEPLISSPPLLSPGLKRFSYPFSAGWTQRSNRKLTGSDWYSNLGPFTWKPTAPTAPSRGTLEETNNRNYYKHRTGIVKIDFLFTNITSAIRQKPVDIIIHAIPEVQ</sequence>
<dbReference type="EMBL" id="BLXT01004580">
    <property type="protein sequence ID" value="GFO14575.1"/>
    <property type="molecule type" value="Genomic_DNA"/>
</dbReference>
<protein>
    <submittedName>
        <fullName evidence="1">Uncharacterized protein</fullName>
    </submittedName>
</protein>
<proteinExistence type="predicted"/>
<comment type="caution">
    <text evidence="1">The sequence shown here is derived from an EMBL/GenBank/DDBJ whole genome shotgun (WGS) entry which is preliminary data.</text>
</comment>
<dbReference type="Proteomes" id="UP000735302">
    <property type="component" value="Unassembled WGS sequence"/>
</dbReference>
<name>A0AAV4B1V7_9GAST</name>
<accession>A0AAV4B1V7</accession>
<dbReference type="AlphaFoldDB" id="A0AAV4B1V7"/>